<gene>
    <name evidence="1" type="ORF">PS673_02029</name>
</gene>
<dbReference type="AlphaFoldDB" id="A0A5E6S5W7"/>
<evidence type="ECO:0000313" key="1">
    <source>
        <dbReference type="EMBL" id="VVM76066.1"/>
    </source>
</evidence>
<name>A0A5E6S5W7_PSEFL</name>
<proteinExistence type="predicted"/>
<reference evidence="1 2" key="1">
    <citation type="submission" date="2019-09" db="EMBL/GenBank/DDBJ databases">
        <authorList>
            <person name="Chandra G."/>
            <person name="Truman W A."/>
        </authorList>
    </citation>
    <scope>NUCLEOTIDE SEQUENCE [LARGE SCALE GENOMIC DNA]</scope>
    <source>
        <strain evidence="1">PS673</strain>
    </source>
</reference>
<sequence>MRVTISIDDAIYKAALEMADSGMHEEDLFQEALKVFIRTQAGKRLADLGGETPLAEDICRRRSEPD</sequence>
<accession>A0A5E6S5W7</accession>
<protein>
    <submittedName>
        <fullName evidence="1">Antitoxin VapB32</fullName>
    </submittedName>
</protein>
<evidence type="ECO:0000313" key="2">
    <source>
        <dbReference type="Proteomes" id="UP000344274"/>
    </source>
</evidence>
<dbReference type="EMBL" id="CABVHB010000012">
    <property type="protein sequence ID" value="VVM76066.1"/>
    <property type="molecule type" value="Genomic_DNA"/>
</dbReference>
<organism evidence="1 2">
    <name type="scientific">Pseudomonas fluorescens</name>
    <dbReference type="NCBI Taxonomy" id="294"/>
    <lineage>
        <taxon>Bacteria</taxon>
        <taxon>Pseudomonadati</taxon>
        <taxon>Pseudomonadota</taxon>
        <taxon>Gammaproteobacteria</taxon>
        <taxon>Pseudomonadales</taxon>
        <taxon>Pseudomonadaceae</taxon>
        <taxon>Pseudomonas</taxon>
    </lineage>
</organism>
<dbReference type="Proteomes" id="UP000344274">
    <property type="component" value="Unassembled WGS sequence"/>
</dbReference>